<keyword evidence="12" id="KW-1185">Reference proteome</keyword>
<evidence type="ECO:0000313" key="12">
    <source>
        <dbReference type="Proteomes" id="UP001183777"/>
    </source>
</evidence>
<comment type="subcellular location">
    <subcellularLocation>
        <location evidence="1">Cell membrane</location>
        <topology evidence="1">Multi-pass membrane protein</topology>
    </subcellularLocation>
</comment>
<evidence type="ECO:0000256" key="8">
    <source>
        <dbReference type="SAM" id="MobiDB-lite"/>
    </source>
</evidence>
<dbReference type="CDD" id="cd17321">
    <property type="entry name" value="MFS_MMR_MDR_like"/>
    <property type="match status" value="1"/>
</dbReference>
<feature type="transmembrane region" description="Helical" evidence="9">
    <location>
        <begin position="394"/>
        <end position="420"/>
    </location>
</feature>
<reference evidence="12" key="1">
    <citation type="submission" date="2023-07" db="EMBL/GenBank/DDBJ databases">
        <title>30 novel species of actinomycetes from the DSMZ collection.</title>
        <authorList>
            <person name="Nouioui I."/>
        </authorList>
    </citation>
    <scope>NUCLEOTIDE SEQUENCE [LARGE SCALE GENOMIC DNA]</scope>
    <source>
        <strain evidence="12">DSM 41770</strain>
    </source>
</reference>
<dbReference type="InterPro" id="IPR011701">
    <property type="entry name" value="MFS"/>
</dbReference>
<feature type="transmembrane region" description="Helical" evidence="9">
    <location>
        <begin position="107"/>
        <end position="132"/>
    </location>
</feature>
<sequence length="560" mass="57318">MDNTPGPRAGRKEWTALGVLMLPLLLVSMDVSVLYFAIPSISEDLEPSATQQLWILDMYGFVLAGLLITMGALGDRIGRRRLVLVGAAVFGLASAAAAYAHSAELLIAVRALLGLGGAALMPSTLALVRNLFHDEKQRAKAVTLWTAVLTTGISLGPVVSGLLLEHFWWGSVFLINVPAMALLLALVPFLVPESSTGRPAAGPSVTEQPATEEPANGHPANGHPANEQSTAGGRPRFDLLSSALSLGALLPVIYGVKEWARHGYAPVPALGIAVGLLFGFVFMRRQRRLEHPMIDLGLLGRRAFGGPVLANLLAMFATVGMAVFFSQYLQSVLGQSPLTAALWSLVPAAGVAVTAPTGAALAQRIDRAYVMGGGFALSACGFLLITQLQTDSPLWYTLLGGSVYAGGLVAAMTIANELALGAAPPERAGSAAAVLESGQELGGALGMAILGSVGAAVYSRDMADGVPAGVPHADAVRETLGGAAAVASELPGAVAQTLLTAAREAFTHGMGIAAIGAAVAMSGAGLFSVVFLRGAGRAAAPVPDEPAAPDHPPASHEAAL</sequence>
<feature type="transmembrane region" description="Helical" evidence="9">
    <location>
        <begin position="169"/>
        <end position="191"/>
    </location>
</feature>
<feature type="transmembrane region" description="Helical" evidence="9">
    <location>
        <begin position="58"/>
        <end position="75"/>
    </location>
</feature>
<feature type="transmembrane region" description="Helical" evidence="9">
    <location>
        <begin position="304"/>
        <end position="328"/>
    </location>
</feature>
<feature type="transmembrane region" description="Helical" evidence="9">
    <location>
        <begin position="512"/>
        <end position="532"/>
    </location>
</feature>
<evidence type="ECO:0000256" key="9">
    <source>
        <dbReference type="SAM" id="Phobius"/>
    </source>
</evidence>
<feature type="transmembrane region" description="Helical" evidence="9">
    <location>
        <begin position="237"/>
        <end position="256"/>
    </location>
</feature>
<accession>A0ABU2RD50</accession>
<dbReference type="InterPro" id="IPR020846">
    <property type="entry name" value="MFS_dom"/>
</dbReference>
<organism evidence="11 12">
    <name type="scientific">Streptomyces salyersiae</name>
    <dbReference type="NCBI Taxonomy" id="3075530"/>
    <lineage>
        <taxon>Bacteria</taxon>
        <taxon>Bacillati</taxon>
        <taxon>Actinomycetota</taxon>
        <taxon>Actinomycetes</taxon>
        <taxon>Kitasatosporales</taxon>
        <taxon>Streptomycetaceae</taxon>
        <taxon>Streptomyces</taxon>
    </lineage>
</organism>
<feature type="region of interest" description="Disordered" evidence="8">
    <location>
        <begin position="540"/>
        <end position="560"/>
    </location>
</feature>
<dbReference type="PROSITE" id="PS50850">
    <property type="entry name" value="MFS"/>
    <property type="match status" value="1"/>
</dbReference>
<dbReference type="RefSeq" id="WP_311654375.1">
    <property type="nucleotide sequence ID" value="NZ_JAVREX010000001.1"/>
</dbReference>
<evidence type="ECO:0000256" key="5">
    <source>
        <dbReference type="ARBA" id="ARBA00022989"/>
    </source>
</evidence>
<keyword evidence="5 9" id="KW-1133">Transmembrane helix</keyword>
<feature type="transmembrane region" description="Helical" evidence="9">
    <location>
        <begin position="441"/>
        <end position="459"/>
    </location>
</feature>
<keyword evidence="2" id="KW-0813">Transport</keyword>
<keyword evidence="3" id="KW-1003">Cell membrane</keyword>
<dbReference type="InterPro" id="IPR036259">
    <property type="entry name" value="MFS_trans_sf"/>
</dbReference>
<proteinExistence type="predicted"/>
<dbReference type="PANTHER" id="PTHR42718:SF47">
    <property type="entry name" value="METHYL VIOLOGEN RESISTANCE PROTEIN SMVA"/>
    <property type="match status" value="1"/>
</dbReference>
<evidence type="ECO:0000313" key="11">
    <source>
        <dbReference type="EMBL" id="MDT0426198.1"/>
    </source>
</evidence>
<keyword evidence="4 9" id="KW-0812">Transmembrane</keyword>
<keyword evidence="6 9" id="KW-0472">Membrane</keyword>
<evidence type="ECO:0000256" key="2">
    <source>
        <dbReference type="ARBA" id="ARBA00022448"/>
    </source>
</evidence>
<feature type="transmembrane region" description="Helical" evidence="9">
    <location>
        <begin position="82"/>
        <end position="101"/>
    </location>
</feature>
<feature type="compositionally biased region" description="Pro residues" evidence="8">
    <location>
        <begin position="543"/>
        <end position="552"/>
    </location>
</feature>
<evidence type="ECO:0000256" key="6">
    <source>
        <dbReference type="ARBA" id="ARBA00023136"/>
    </source>
</evidence>
<dbReference type="EMBL" id="JAVREX010000001">
    <property type="protein sequence ID" value="MDT0426198.1"/>
    <property type="molecule type" value="Genomic_DNA"/>
</dbReference>
<feature type="transmembrane region" description="Helical" evidence="9">
    <location>
        <begin position="340"/>
        <end position="361"/>
    </location>
</feature>
<feature type="transmembrane region" description="Helical" evidence="9">
    <location>
        <begin position="368"/>
        <end position="388"/>
    </location>
</feature>
<protein>
    <submittedName>
        <fullName evidence="11">MFS transporter</fullName>
    </submittedName>
</protein>
<feature type="domain" description="Major facilitator superfamily (MFS) profile" evidence="10">
    <location>
        <begin position="16"/>
        <end position="537"/>
    </location>
</feature>
<evidence type="ECO:0000256" key="7">
    <source>
        <dbReference type="ARBA" id="ARBA00023251"/>
    </source>
</evidence>
<evidence type="ECO:0000256" key="3">
    <source>
        <dbReference type="ARBA" id="ARBA00022475"/>
    </source>
</evidence>
<feature type="transmembrane region" description="Helical" evidence="9">
    <location>
        <begin position="144"/>
        <end position="163"/>
    </location>
</feature>
<keyword evidence="7" id="KW-0046">Antibiotic resistance</keyword>
<dbReference type="PANTHER" id="PTHR42718">
    <property type="entry name" value="MAJOR FACILITATOR SUPERFAMILY MULTIDRUG TRANSPORTER MFSC"/>
    <property type="match status" value="1"/>
</dbReference>
<dbReference type="Gene3D" id="1.20.1720.10">
    <property type="entry name" value="Multidrug resistance protein D"/>
    <property type="match status" value="2"/>
</dbReference>
<evidence type="ECO:0000256" key="4">
    <source>
        <dbReference type="ARBA" id="ARBA00022692"/>
    </source>
</evidence>
<dbReference type="SUPFAM" id="SSF103473">
    <property type="entry name" value="MFS general substrate transporter"/>
    <property type="match status" value="1"/>
</dbReference>
<evidence type="ECO:0000259" key="10">
    <source>
        <dbReference type="PROSITE" id="PS50850"/>
    </source>
</evidence>
<gene>
    <name evidence="11" type="ORF">RM649_00810</name>
</gene>
<feature type="transmembrane region" description="Helical" evidence="9">
    <location>
        <begin position="262"/>
        <end position="283"/>
    </location>
</feature>
<feature type="transmembrane region" description="Helical" evidence="9">
    <location>
        <begin position="14"/>
        <end position="38"/>
    </location>
</feature>
<name>A0ABU2RD50_9ACTN</name>
<comment type="caution">
    <text evidence="11">The sequence shown here is derived from an EMBL/GenBank/DDBJ whole genome shotgun (WGS) entry which is preliminary data.</text>
</comment>
<dbReference type="Proteomes" id="UP001183777">
    <property type="component" value="Unassembled WGS sequence"/>
</dbReference>
<evidence type="ECO:0000256" key="1">
    <source>
        <dbReference type="ARBA" id="ARBA00004651"/>
    </source>
</evidence>
<feature type="region of interest" description="Disordered" evidence="8">
    <location>
        <begin position="198"/>
        <end position="231"/>
    </location>
</feature>
<dbReference type="Pfam" id="PF07690">
    <property type="entry name" value="MFS_1"/>
    <property type="match status" value="2"/>
</dbReference>